<feature type="domain" description="Nicotinate/nicotinamide phosphoribosyltransferase" evidence="11">
    <location>
        <begin position="155"/>
        <end position="366"/>
    </location>
</feature>
<sequence>MEKFFKFLNSDRYQYTESEIYLKNNMQNEIATFDVFLRTKEENGYAVVYGISDVLELIEILNETSYEDKKKYLSKIFDNSDFIEYIANMKFTGTIKGVQDGEIVFSNEPILTITAPLIQGKILETPILNILHFQTLAATVTSKIVLAAEGRGVLSFGTRRTAGFDAAMTMTKASYVAGCISHSNLAAEYLYDLKSTGTMTHGFIQTFGMGESAEYKAFDAFIKMYRNKNQALIMLIDTYDTLESGIISAVKAFKDNGIDDKYEGMYGIRIDSGNLEKLSKECRRILDKNRLYKAKIVLTSGLDDKKIENLIKNQAEVDVFGVGDAIALPEREISTVYKMSKINKNDVMKISDESGKTSLPGNKDLYRVYENNDFYDVIALEDEKLEDTGNIKKLTIDYISDGKKIAENYELLELKKAKKYYDSNLMLVRKVYGEKLKIKRVHLSEKLKELKNLLLKINKNKY</sequence>
<evidence type="ECO:0000256" key="2">
    <source>
        <dbReference type="ARBA" id="ARBA00010897"/>
    </source>
</evidence>
<dbReference type="NCBIfam" id="TIGR01513">
    <property type="entry name" value="NAPRTase_put"/>
    <property type="match status" value="1"/>
</dbReference>
<dbReference type="Gene3D" id="3.20.20.70">
    <property type="entry name" value="Aldolase class I"/>
    <property type="match status" value="1"/>
</dbReference>
<evidence type="ECO:0000256" key="5">
    <source>
        <dbReference type="ARBA" id="ARBA00022598"/>
    </source>
</evidence>
<dbReference type="Proteomes" id="UP000321892">
    <property type="component" value="Chromosome"/>
</dbReference>
<evidence type="ECO:0000256" key="8">
    <source>
        <dbReference type="ARBA" id="ARBA00048668"/>
    </source>
</evidence>
<dbReference type="InterPro" id="IPR013785">
    <property type="entry name" value="Aldolase_TIM"/>
</dbReference>
<organism evidence="13 14">
    <name type="scientific">Leptotrichia hofstadii</name>
    <dbReference type="NCBI Taxonomy" id="157688"/>
    <lineage>
        <taxon>Bacteria</taxon>
        <taxon>Fusobacteriati</taxon>
        <taxon>Fusobacteriota</taxon>
        <taxon>Fusobacteriia</taxon>
        <taxon>Fusobacteriales</taxon>
        <taxon>Leptotrichiaceae</taxon>
        <taxon>Leptotrichia</taxon>
    </lineage>
</organism>
<dbReference type="GO" id="GO:0004516">
    <property type="term" value="F:nicotinate phosphoribosyltransferase activity"/>
    <property type="evidence" value="ECO:0007669"/>
    <property type="project" value="UniProtKB-UniRule"/>
</dbReference>
<dbReference type="PANTHER" id="PTHR11098">
    <property type="entry name" value="NICOTINATE PHOSPHORIBOSYLTRANSFERASE"/>
    <property type="match status" value="1"/>
</dbReference>
<dbReference type="SUPFAM" id="SSF54675">
    <property type="entry name" value="Nicotinate/Quinolinate PRTase N-terminal domain-like"/>
    <property type="match status" value="1"/>
</dbReference>
<dbReference type="GO" id="GO:0005829">
    <property type="term" value="C:cytosol"/>
    <property type="evidence" value="ECO:0007669"/>
    <property type="project" value="TreeGrafter"/>
</dbReference>
<evidence type="ECO:0000256" key="6">
    <source>
        <dbReference type="ARBA" id="ARBA00022642"/>
    </source>
</evidence>
<dbReference type="KEGG" id="lhf:JCM16775_2429"/>
<evidence type="ECO:0000259" key="11">
    <source>
        <dbReference type="Pfam" id="PF04095"/>
    </source>
</evidence>
<keyword evidence="7 9" id="KW-0808">Transferase</keyword>
<reference evidence="13 14" key="1">
    <citation type="submission" date="2019-07" db="EMBL/GenBank/DDBJ databases">
        <title>Complete Genome Sequence of Leptotrichia hofstadii Strain JCM16775.</title>
        <authorList>
            <person name="Watanabe S."/>
            <person name="Cui L."/>
        </authorList>
    </citation>
    <scope>NUCLEOTIDE SEQUENCE [LARGE SCALE GENOMIC DNA]</scope>
    <source>
        <strain evidence="13 14">JCM16775</strain>
    </source>
</reference>
<accession>A0A510JK60</accession>
<protein>
    <recommendedName>
        <fullName evidence="3 9">Nicotinate phosphoribosyltransferase</fullName>
        <ecNumber evidence="3 9">6.3.4.21</ecNumber>
    </recommendedName>
</protein>
<evidence type="ECO:0000256" key="4">
    <source>
        <dbReference type="ARBA" id="ARBA00022553"/>
    </source>
</evidence>
<feature type="coiled-coil region" evidence="10">
    <location>
        <begin position="433"/>
        <end position="460"/>
    </location>
</feature>
<comment type="similarity">
    <text evidence="2 9">Belongs to the NAPRTase family.</text>
</comment>
<evidence type="ECO:0000256" key="1">
    <source>
        <dbReference type="ARBA" id="ARBA00004952"/>
    </source>
</evidence>
<dbReference type="GO" id="GO:0034355">
    <property type="term" value="P:NAD+ biosynthetic process via the salvage pathway"/>
    <property type="evidence" value="ECO:0007669"/>
    <property type="project" value="TreeGrafter"/>
</dbReference>
<dbReference type="EC" id="6.3.4.21" evidence="3 9"/>
<gene>
    <name evidence="13" type="ORF">JCM16775_2429</name>
</gene>
<evidence type="ECO:0000256" key="3">
    <source>
        <dbReference type="ARBA" id="ARBA00013236"/>
    </source>
</evidence>
<evidence type="ECO:0000313" key="14">
    <source>
        <dbReference type="Proteomes" id="UP000321892"/>
    </source>
</evidence>
<dbReference type="InterPro" id="IPR040727">
    <property type="entry name" value="NAPRTase_N"/>
</dbReference>
<keyword evidence="14" id="KW-1185">Reference proteome</keyword>
<dbReference type="NCBIfam" id="NF009131">
    <property type="entry name" value="PRK12484.1"/>
    <property type="match status" value="1"/>
</dbReference>
<dbReference type="SUPFAM" id="SSF51690">
    <property type="entry name" value="Nicotinate/Quinolinate PRTase C-terminal domain-like"/>
    <property type="match status" value="1"/>
</dbReference>
<dbReference type="UniPathway" id="UPA00253">
    <property type="reaction ID" value="UER00457"/>
</dbReference>
<evidence type="ECO:0000313" key="13">
    <source>
        <dbReference type="EMBL" id="BBM39692.1"/>
    </source>
</evidence>
<dbReference type="RefSeq" id="WP_026745894.1">
    <property type="nucleotide sequence ID" value="NZ_AP019823.1"/>
</dbReference>
<dbReference type="EMBL" id="AP019823">
    <property type="protein sequence ID" value="BBM39692.1"/>
    <property type="molecule type" value="Genomic_DNA"/>
</dbReference>
<comment type="function">
    <text evidence="9">Catalyzes the first step in the biosynthesis of NAD from nicotinic acid, the ATP-dependent synthesis of beta-nicotinate D-ribonucleotide from nicotinate and 5-phospho-D-ribose 1-phosphate.</text>
</comment>
<dbReference type="OrthoDB" id="9770610at2"/>
<evidence type="ECO:0000256" key="9">
    <source>
        <dbReference type="RuleBase" id="RU365100"/>
    </source>
</evidence>
<comment type="catalytic activity">
    <reaction evidence="8 9">
        <text>5-phospho-alpha-D-ribose 1-diphosphate + nicotinate + ATP + H2O = nicotinate beta-D-ribonucleotide + ADP + phosphate + diphosphate</text>
        <dbReference type="Rhea" id="RHEA:36163"/>
        <dbReference type="ChEBI" id="CHEBI:15377"/>
        <dbReference type="ChEBI" id="CHEBI:30616"/>
        <dbReference type="ChEBI" id="CHEBI:32544"/>
        <dbReference type="ChEBI" id="CHEBI:33019"/>
        <dbReference type="ChEBI" id="CHEBI:43474"/>
        <dbReference type="ChEBI" id="CHEBI:57502"/>
        <dbReference type="ChEBI" id="CHEBI:58017"/>
        <dbReference type="ChEBI" id="CHEBI:456216"/>
        <dbReference type="EC" id="6.3.4.21"/>
    </reaction>
</comment>
<keyword evidence="4" id="KW-0597">Phosphoprotein</keyword>
<keyword evidence="13" id="KW-0328">Glycosyltransferase</keyword>
<dbReference type="PANTHER" id="PTHR11098:SF1">
    <property type="entry name" value="NICOTINATE PHOSPHORIBOSYLTRANSFERASE"/>
    <property type="match status" value="1"/>
</dbReference>
<keyword evidence="5 9" id="KW-0436">Ligase</keyword>
<dbReference type="InterPro" id="IPR041525">
    <property type="entry name" value="N/Namide_PRibTrfase"/>
</dbReference>
<dbReference type="Gene3D" id="3.20.140.10">
    <property type="entry name" value="nicotinate phosphoribosyltransferase"/>
    <property type="match status" value="1"/>
</dbReference>
<comment type="pathway">
    <text evidence="1 9">Cofactor biosynthesis; NAD(+) biosynthesis; nicotinate D-ribonucleotide from nicotinate: step 1/1.</text>
</comment>
<comment type="PTM">
    <text evidence="9">Transiently phosphorylated on a His residue during the reaction cycle. Phosphorylation strongly increases the affinity for substrates and increases the rate of nicotinate D-ribonucleotide production. Dephosphorylation regenerates the low-affinity form of the enzyme, leading to product release.</text>
</comment>
<dbReference type="InterPro" id="IPR036068">
    <property type="entry name" value="Nicotinate_pribotase-like_C"/>
</dbReference>
<dbReference type="InterPro" id="IPR007229">
    <property type="entry name" value="Nic_PRibTrfase-Fam"/>
</dbReference>
<evidence type="ECO:0000256" key="7">
    <source>
        <dbReference type="ARBA" id="ARBA00022679"/>
    </source>
</evidence>
<evidence type="ECO:0000259" key="12">
    <source>
        <dbReference type="Pfam" id="PF17767"/>
    </source>
</evidence>
<evidence type="ECO:0000256" key="10">
    <source>
        <dbReference type="SAM" id="Coils"/>
    </source>
</evidence>
<dbReference type="Pfam" id="PF04095">
    <property type="entry name" value="NAPRTase"/>
    <property type="match status" value="1"/>
</dbReference>
<name>A0A510JK60_9FUSO</name>
<dbReference type="GO" id="GO:0016757">
    <property type="term" value="F:glycosyltransferase activity"/>
    <property type="evidence" value="ECO:0007669"/>
    <property type="project" value="UniProtKB-KW"/>
</dbReference>
<dbReference type="InterPro" id="IPR006405">
    <property type="entry name" value="Nic_PRibTrfase_pncB"/>
</dbReference>
<dbReference type="PIRSF" id="PIRSF000484">
    <property type="entry name" value="NAPRT"/>
    <property type="match status" value="1"/>
</dbReference>
<dbReference type="AlphaFoldDB" id="A0A510JK60"/>
<proteinExistence type="inferred from homology"/>
<keyword evidence="6 9" id="KW-0662">Pyridine nucleotide biosynthesis</keyword>
<dbReference type="Pfam" id="PF17767">
    <property type="entry name" value="NAPRTase_N"/>
    <property type="match status" value="1"/>
</dbReference>
<feature type="domain" description="Nicotinate phosphoribosyltransferase N-terminal" evidence="12">
    <location>
        <begin position="8"/>
        <end position="131"/>
    </location>
</feature>
<keyword evidence="10" id="KW-0175">Coiled coil</keyword>